<feature type="domain" description="YrhK" evidence="2">
    <location>
        <begin position="23"/>
        <end position="78"/>
    </location>
</feature>
<dbReference type="InterPro" id="IPR025424">
    <property type="entry name" value="YrhK_domain"/>
</dbReference>
<evidence type="ECO:0000313" key="4">
    <source>
        <dbReference type="Proteomes" id="UP001494902"/>
    </source>
</evidence>
<name>A0ABV1K6G1_9PSEU</name>
<feature type="transmembrane region" description="Helical" evidence="1">
    <location>
        <begin position="55"/>
        <end position="73"/>
    </location>
</feature>
<keyword evidence="1" id="KW-0812">Transmembrane</keyword>
<dbReference type="Pfam" id="PF14145">
    <property type="entry name" value="YrhK"/>
    <property type="match status" value="1"/>
</dbReference>
<evidence type="ECO:0000256" key="1">
    <source>
        <dbReference type="SAM" id="Phobius"/>
    </source>
</evidence>
<gene>
    <name evidence="3" type="ORF">WIS52_02975</name>
</gene>
<proteinExistence type="predicted"/>
<comment type="caution">
    <text evidence="3">The sequence shown here is derived from an EMBL/GenBank/DDBJ whole genome shotgun (WGS) entry which is preliminary data.</text>
</comment>
<evidence type="ECO:0000313" key="3">
    <source>
        <dbReference type="EMBL" id="MEQ3549424.1"/>
    </source>
</evidence>
<keyword evidence="1" id="KW-0472">Membrane</keyword>
<sequence length="95" mass="10661">MGISESGRTVTVRVGDRELVIRRRYEVLSIVNDILIGLWFLIGSVLFLSASTTRLGTWLFIVGSIELLIRPAIRLARHVHLRRISGGASQADRDF</sequence>
<dbReference type="EMBL" id="JBEDNQ010000001">
    <property type="protein sequence ID" value="MEQ3549424.1"/>
    <property type="molecule type" value="Genomic_DNA"/>
</dbReference>
<reference evidence="3 4" key="1">
    <citation type="submission" date="2024-03" db="EMBL/GenBank/DDBJ databases">
        <title>Draft genome sequence of Pseudonocardia nematodicida JCM 31783.</title>
        <authorList>
            <person name="Butdee W."/>
            <person name="Duangmal K."/>
        </authorList>
    </citation>
    <scope>NUCLEOTIDE SEQUENCE [LARGE SCALE GENOMIC DNA]</scope>
    <source>
        <strain evidence="3 4">JCM 31783</strain>
    </source>
</reference>
<feature type="transmembrane region" description="Helical" evidence="1">
    <location>
        <begin position="27"/>
        <end position="49"/>
    </location>
</feature>
<keyword evidence="4" id="KW-1185">Reference proteome</keyword>
<evidence type="ECO:0000259" key="2">
    <source>
        <dbReference type="Pfam" id="PF14145"/>
    </source>
</evidence>
<organism evidence="3 4">
    <name type="scientific">Pseudonocardia nematodicida</name>
    <dbReference type="NCBI Taxonomy" id="1206997"/>
    <lineage>
        <taxon>Bacteria</taxon>
        <taxon>Bacillati</taxon>
        <taxon>Actinomycetota</taxon>
        <taxon>Actinomycetes</taxon>
        <taxon>Pseudonocardiales</taxon>
        <taxon>Pseudonocardiaceae</taxon>
        <taxon>Pseudonocardia</taxon>
    </lineage>
</organism>
<protein>
    <submittedName>
        <fullName evidence="3">YrhK family protein</fullName>
    </submittedName>
</protein>
<accession>A0ABV1K6G1</accession>
<keyword evidence="1" id="KW-1133">Transmembrane helix</keyword>
<dbReference type="RefSeq" id="WP_349296499.1">
    <property type="nucleotide sequence ID" value="NZ_JBEDNQ010000001.1"/>
</dbReference>
<dbReference type="Proteomes" id="UP001494902">
    <property type="component" value="Unassembled WGS sequence"/>
</dbReference>